<keyword evidence="3" id="KW-0963">Cytoplasm</keyword>
<name>A0A1I0ZY06_9CLOT</name>
<keyword evidence="7" id="KW-0418">Kinase</keyword>
<keyword evidence="6" id="KW-0598">Phosphotransferase system</keyword>
<accession>A0A1I0ZY06</accession>
<dbReference type="Gene3D" id="3.40.930.10">
    <property type="entry name" value="Mannitol-specific EII, Chain A"/>
    <property type="match status" value="1"/>
</dbReference>
<evidence type="ECO:0000256" key="6">
    <source>
        <dbReference type="ARBA" id="ARBA00022683"/>
    </source>
</evidence>
<evidence type="ECO:0000313" key="12">
    <source>
        <dbReference type="EMBL" id="SFB28983.1"/>
    </source>
</evidence>
<keyword evidence="4" id="KW-0597">Phosphoprotein</keyword>
<organism evidence="12 13">
    <name type="scientific">Clostridium frigidicarnis</name>
    <dbReference type="NCBI Taxonomy" id="84698"/>
    <lineage>
        <taxon>Bacteria</taxon>
        <taxon>Bacillati</taxon>
        <taxon>Bacillota</taxon>
        <taxon>Clostridia</taxon>
        <taxon>Eubacteriales</taxon>
        <taxon>Clostridiaceae</taxon>
        <taxon>Clostridium</taxon>
    </lineage>
</organism>
<dbReference type="RefSeq" id="WP_090042267.1">
    <property type="nucleotide sequence ID" value="NZ_FOKI01000025.1"/>
</dbReference>
<proteinExistence type="predicted"/>
<keyword evidence="2" id="KW-0813">Transport</keyword>
<dbReference type="SUPFAM" id="SSF55804">
    <property type="entry name" value="Phoshotransferase/anion transport protein"/>
    <property type="match status" value="1"/>
</dbReference>
<dbReference type="PANTHER" id="PTHR36203:SF1">
    <property type="entry name" value="ASCORBATE-SPECIFIC PTS SYSTEM EIIA COMPONENT"/>
    <property type="match status" value="1"/>
</dbReference>
<comment type="subcellular location">
    <subcellularLocation>
        <location evidence="1">Cytoplasm</location>
    </subcellularLocation>
</comment>
<evidence type="ECO:0000256" key="9">
    <source>
        <dbReference type="ARBA" id="ARBA00041175"/>
    </source>
</evidence>
<dbReference type="InterPro" id="IPR002178">
    <property type="entry name" value="PTS_EIIA_type-2_dom"/>
</dbReference>
<keyword evidence="13" id="KW-1185">Reference proteome</keyword>
<dbReference type="PANTHER" id="PTHR36203">
    <property type="entry name" value="ASCORBATE-SPECIFIC PTS SYSTEM EIIA COMPONENT"/>
    <property type="match status" value="1"/>
</dbReference>
<protein>
    <recommendedName>
        <fullName evidence="9">Ascorbate-specific PTS system EIIA component</fullName>
    </recommendedName>
    <alternativeName>
        <fullName evidence="10">Ascorbate-specific phosphotransferase enzyme IIA component</fullName>
    </alternativeName>
</protein>
<dbReference type="EMBL" id="FOKI01000025">
    <property type="protein sequence ID" value="SFB28983.1"/>
    <property type="molecule type" value="Genomic_DNA"/>
</dbReference>
<gene>
    <name evidence="12" type="ORF">SAMN04488528_10259</name>
</gene>
<dbReference type="GO" id="GO:0016301">
    <property type="term" value="F:kinase activity"/>
    <property type="evidence" value="ECO:0007669"/>
    <property type="project" value="UniProtKB-KW"/>
</dbReference>
<evidence type="ECO:0000256" key="7">
    <source>
        <dbReference type="ARBA" id="ARBA00022777"/>
    </source>
</evidence>
<dbReference type="GO" id="GO:0005737">
    <property type="term" value="C:cytoplasm"/>
    <property type="evidence" value="ECO:0007669"/>
    <property type="project" value="UniProtKB-SubCell"/>
</dbReference>
<evidence type="ECO:0000256" key="1">
    <source>
        <dbReference type="ARBA" id="ARBA00004496"/>
    </source>
</evidence>
<dbReference type="OrthoDB" id="369398at2"/>
<dbReference type="Proteomes" id="UP000198619">
    <property type="component" value="Unassembled WGS sequence"/>
</dbReference>
<dbReference type="STRING" id="84698.SAMN04488528_10259"/>
<feature type="domain" description="PTS EIIA type-2" evidence="11">
    <location>
        <begin position="1"/>
        <end position="133"/>
    </location>
</feature>
<keyword evidence="5" id="KW-0808">Transferase</keyword>
<dbReference type="InterPro" id="IPR016152">
    <property type="entry name" value="PTrfase/Anion_transptr"/>
</dbReference>
<comment type="function">
    <text evidence="8">The phosphoenolpyruvate-dependent sugar phosphotransferase system (sugar PTS), a major carbohydrate active transport system, catalyzes the phosphorylation of incoming sugar substrates concomitantly with their translocation across the cell membrane. The enzyme II UlaABC PTS system is involved in ascorbate transport.</text>
</comment>
<evidence type="ECO:0000256" key="3">
    <source>
        <dbReference type="ARBA" id="ARBA00022490"/>
    </source>
</evidence>
<evidence type="ECO:0000313" key="13">
    <source>
        <dbReference type="Proteomes" id="UP000198619"/>
    </source>
</evidence>
<evidence type="ECO:0000256" key="5">
    <source>
        <dbReference type="ARBA" id="ARBA00022679"/>
    </source>
</evidence>
<dbReference type="AlphaFoldDB" id="A0A1I0ZY06"/>
<reference evidence="12 13" key="1">
    <citation type="submission" date="2016-10" db="EMBL/GenBank/DDBJ databases">
        <authorList>
            <person name="de Groot N.N."/>
        </authorList>
    </citation>
    <scope>NUCLEOTIDE SEQUENCE [LARGE SCALE GENOMIC DNA]</scope>
    <source>
        <strain evidence="12 13">DSM 12271</strain>
    </source>
</reference>
<dbReference type="Pfam" id="PF00359">
    <property type="entry name" value="PTS_EIIA_2"/>
    <property type="match status" value="1"/>
</dbReference>
<evidence type="ECO:0000256" key="10">
    <source>
        <dbReference type="ARBA" id="ARBA00042072"/>
    </source>
</evidence>
<evidence type="ECO:0000256" key="8">
    <source>
        <dbReference type="ARBA" id="ARBA00037387"/>
    </source>
</evidence>
<sequence length="133" mass="14829">MIVKVIDRVESYKEAIKLSCDILEANGDIDGKYYEAIIGKINEFGPYFCLTEGVCMPHARPEDGVKSSNLCVLKLNEPVDFLGKNISVFFTLSAVDSSSHVETLRKIAEVCMNGEKLNLIIKSKNENEIQEVI</sequence>
<dbReference type="GO" id="GO:0009401">
    <property type="term" value="P:phosphoenolpyruvate-dependent sugar phosphotransferase system"/>
    <property type="evidence" value="ECO:0007669"/>
    <property type="project" value="UniProtKB-KW"/>
</dbReference>
<evidence type="ECO:0000256" key="2">
    <source>
        <dbReference type="ARBA" id="ARBA00022448"/>
    </source>
</evidence>
<dbReference type="PROSITE" id="PS51094">
    <property type="entry name" value="PTS_EIIA_TYPE_2"/>
    <property type="match status" value="1"/>
</dbReference>
<evidence type="ECO:0000259" key="11">
    <source>
        <dbReference type="PROSITE" id="PS51094"/>
    </source>
</evidence>
<dbReference type="InterPro" id="IPR051351">
    <property type="entry name" value="Ascorbate-PTS_EIIA_comp"/>
</dbReference>
<evidence type="ECO:0000256" key="4">
    <source>
        <dbReference type="ARBA" id="ARBA00022553"/>
    </source>
</evidence>